<evidence type="ECO:0000313" key="6">
    <source>
        <dbReference type="EMBL" id="OPH62156.1"/>
    </source>
</evidence>
<gene>
    <name evidence="6" type="ORF">BC351_02695</name>
</gene>
<dbReference type="Proteomes" id="UP000190626">
    <property type="component" value="Unassembled WGS sequence"/>
</dbReference>
<evidence type="ECO:0000256" key="1">
    <source>
        <dbReference type="ARBA" id="ARBA00022491"/>
    </source>
</evidence>
<dbReference type="SMART" id="SM00422">
    <property type="entry name" value="HTH_MERR"/>
    <property type="match status" value="1"/>
</dbReference>
<dbReference type="GO" id="GO:0003677">
    <property type="term" value="F:DNA binding"/>
    <property type="evidence" value="ECO:0007669"/>
    <property type="project" value="UniProtKB-KW"/>
</dbReference>
<keyword evidence="4" id="KW-0804">Transcription</keyword>
<dbReference type="Gene3D" id="3.20.80.10">
    <property type="entry name" value="Regulatory factor, effector binding domain"/>
    <property type="match status" value="1"/>
</dbReference>
<sequence length="279" mass="33080">MNQTEMLSISTFSKMSDVPRKTLIYYDRIGLFKPAFVADNGYRYYYRSQLDTIGMIHVFKEFGMSLEEIREHLSHRTPASTLEFLRKQEEVIQLQIARLERIGQMISMRAENIEHSIHVNTSYMQVIRQSRVPVLLSCRVHASKKQFPEDLWDDFQLRLQRENAPIGYPNGVIVKKEDLLKKDGDMVSHMFSRIETHFHEQEYMPEGFYLVSYTRADYGDTDKIYPQIFDYMEKKQYVVIGDAYEEYLQDEVSLQNPEEYLVRVMVHIKEPSIDEELLC</sequence>
<dbReference type="PROSITE" id="PS50937">
    <property type="entry name" value="HTH_MERR_2"/>
    <property type="match status" value="1"/>
</dbReference>
<dbReference type="EMBL" id="MBTG01000001">
    <property type="protein sequence ID" value="OPH62156.1"/>
    <property type="molecule type" value="Genomic_DNA"/>
</dbReference>
<proteinExistence type="predicted"/>
<keyword evidence="3" id="KW-0238">DNA-binding</keyword>
<reference evidence="7" key="1">
    <citation type="submission" date="2016-07" db="EMBL/GenBank/DDBJ databases">
        <authorList>
            <person name="Florea S."/>
            <person name="Webb J.S."/>
            <person name="Jaromczyk J."/>
            <person name="Schardl C.L."/>
        </authorList>
    </citation>
    <scope>NUCLEOTIDE SEQUENCE [LARGE SCALE GENOMIC DNA]</scope>
    <source>
        <strain evidence="7">CY1</strain>
    </source>
</reference>
<comment type="caution">
    <text evidence="6">The sequence shown here is derived from an EMBL/GenBank/DDBJ whole genome shotgun (WGS) entry which is preliminary data.</text>
</comment>
<evidence type="ECO:0000313" key="7">
    <source>
        <dbReference type="Proteomes" id="UP000190626"/>
    </source>
</evidence>
<evidence type="ECO:0000256" key="4">
    <source>
        <dbReference type="ARBA" id="ARBA00023163"/>
    </source>
</evidence>
<dbReference type="InterPro" id="IPR009061">
    <property type="entry name" value="DNA-bd_dom_put_sf"/>
</dbReference>
<evidence type="ECO:0000259" key="5">
    <source>
        <dbReference type="PROSITE" id="PS50937"/>
    </source>
</evidence>
<dbReference type="SUPFAM" id="SSF55136">
    <property type="entry name" value="Probable bacterial effector-binding domain"/>
    <property type="match status" value="1"/>
</dbReference>
<dbReference type="RefSeq" id="WP_079409156.1">
    <property type="nucleotide sequence ID" value="NZ_MBTG01000001.1"/>
</dbReference>
<keyword evidence="1" id="KW-0678">Repressor</keyword>
<dbReference type="STRING" id="1469647.BC351_02695"/>
<keyword evidence="2" id="KW-0805">Transcription regulation</keyword>
<accession>A0A1V4HTG8</accession>
<protein>
    <recommendedName>
        <fullName evidence="5">HTH merR-type domain-containing protein</fullName>
    </recommendedName>
</protein>
<dbReference type="Pfam" id="PF13411">
    <property type="entry name" value="MerR_1"/>
    <property type="match status" value="1"/>
</dbReference>
<dbReference type="InterPro" id="IPR047057">
    <property type="entry name" value="MerR_fam"/>
</dbReference>
<evidence type="ECO:0000256" key="3">
    <source>
        <dbReference type="ARBA" id="ARBA00023125"/>
    </source>
</evidence>
<dbReference type="Gene3D" id="1.10.1660.10">
    <property type="match status" value="1"/>
</dbReference>
<dbReference type="InterPro" id="IPR000551">
    <property type="entry name" value="MerR-type_HTH_dom"/>
</dbReference>
<keyword evidence="7" id="KW-1185">Reference proteome</keyword>
<dbReference type="PANTHER" id="PTHR30204">
    <property type="entry name" value="REDOX-CYCLING DRUG-SENSING TRANSCRIPTIONAL ACTIVATOR SOXR"/>
    <property type="match status" value="1"/>
</dbReference>
<organism evidence="6 7">
    <name type="scientific">Paenibacillus ferrarius</name>
    <dbReference type="NCBI Taxonomy" id="1469647"/>
    <lineage>
        <taxon>Bacteria</taxon>
        <taxon>Bacillati</taxon>
        <taxon>Bacillota</taxon>
        <taxon>Bacilli</taxon>
        <taxon>Bacillales</taxon>
        <taxon>Paenibacillaceae</taxon>
        <taxon>Paenibacillus</taxon>
    </lineage>
</organism>
<dbReference type="GO" id="GO:0003700">
    <property type="term" value="F:DNA-binding transcription factor activity"/>
    <property type="evidence" value="ECO:0007669"/>
    <property type="project" value="InterPro"/>
</dbReference>
<dbReference type="InterPro" id="IPR011256">
    <property type="entry name" value="Reg_factor_effector_dom_sf"/>
</dbReference>
<dbReference type="SUPFAM" id="SSF46955">
    <property type="entry name" value="Putative DNA-binding domain"/>
    <property type="match status" value="1"/>
</dbReference>
<evidence type="ECO:0000256" key="2">
    <source>
        <dbReference type="ARBA" id="ARBA00023015"/>
    </source>
</evidence>
<dbReference type="AlphaFoldDB" id="A0A1V4HTG8"/>
<dbReference type="PANTHER" id="PTHR30204:SF69">
    <property type="entry name" value="MERR-FAMILY TRANSCRIPTIONAL REGULATOR"/>
    <property type="match status" value="1"/>
</dbReference>
<name>A0A1V4HTG8_9BACL</name>
<dbReference type="OrthoDB" id="9773308at2"/>
<feature type="domain" description="HTH merR-type" evidence="5">
    <location>
        <begin position="6"/>
        <end position="75"/>
    </location>
</feature>